<evidence type="ECO:0000313" key="9">
    <source>
        <dbReference type="EMBL" id="SEP90725.1"/>
    </source>
</evidence>
<feature type="domain" description="MPN" evidence="8">
    <location>
        <begin position="113"/>
        <end position="236"/>
    </location>
</feature>
<dbReference type="FunCoup" id="A0A1H9BPA1">
    <property type="interactions" value="198"/>
</dbReference>
<feature type="compositionally biased region" description="Pro residues" evidence="7">
    <location>
        <begin position="1"/>
        <end position="10"/>
    </location>
</feature>
<dbReference type="InterPro" id="IPR020891">
    <property type="entry name" value="UPF0758_CS"/>
</dbReference>
<dbReference type="Proteomes" id="UP000199021">
    <property type="component" value="Unassembled WGS sequence"/>
</dbReference>
<dbReference type="PANTHER" id="PTHR30471:SF3">
    <property type="entry name" value="UPF0758 PROTEIN YEES-RELATED"/>
    <property type="match status" value="1"/>
</dbReference>
<dbReference type="Pfam" id="PF04002">
    <property type="entry name" value="RadC"/>
    <property type="match status" value="1"/>
</dbReference>
<dbReference type="GO" id="GO:0008237">
    <property type="term" value="F:metallopeptidase activity"/>
    <property type="evidence" value="ECO:0007669"/>
    <property type="project" value="UniProtKB-KW"/>
</dbReference>
<dbReference type="InterPro" id="IPR037518">
    <property type="entry name" value="MPN"/>
</dbReference>
<dbReference type="PROSITE" id="PS50249">
    <property type="entry name" value="MPN"/>
    <property type="match status" value="1"/>
</dbReference>
<dbReference type="Gene3D" id="3.40.140.10">
    <property type="entry name" value="Cytidine Deaminase, domain 2"/>
    <property type="match status" value="1"/>
</dbReference>
<accession>A0A1H9BPA1</accession>
<keyword evidence="1" id="KW-0645">Protease</keyword>
<evidence type="ECO:0000256" key="2">
    <source>
        <dbReference type="ARBA" id="ARBA00022723"/>
    </source>
</evidence>
<sequence length="246" mass="26953">MTKYLPPPPSLRIKDLGPDEQPREKLMSHGARSLADAEIVAILLGSGIRGASALAVARRLLLSVDHNLDELARRQVQDLVKTAGIGRVRAIRLVAALELGRRREAAVFREKPVLANSEQCFRYLRPLLADLNYEEFHLLCLNRANRLLGSHLISRGGVTGTVADAKTIFRAALSHGSVTSLVLAHNHPSGQAFPSEADIRLTRKLVAGAQNLDLYVLDHLIVAGRQYYSFADNDVLYPVEEKAGQG</sequence>
<feature type="region of interest" description="Disordered" evidence="7">
    <location>
        <begin position="1"/>
        <end position="28"/>
    </location>
</feature>
<dbReference type="Pfam" id="PF20582">
    <property type="entry name" value="UPF0758_N"/>
    <property type="match status" value="1"/>
</dbReference>
<dbReference type="CDD" id="cd08071">
    <property type="entry name" value="MPN_DUF2466"/>
    <property type="match status" value="1"/>
</dbReference>
<keyword evidence="3" id="KW-0378">Hydrolase</keyword>
<dbReference type="NCBIfam" id="TIGR00608">
    <property type="entry name" value="radc"/>
    <property type="match status" value="1"/>
</dbReference>
<organism evidence="9 10">
    <name type="scientific">Neolewinella agarilytica</name>
    <dbReference type="NCBI Taxonomy" id="478744"/>
    <lineage>
        <taxon>Bacteria</taxon>
        <taxon>Pseudomonadati</taxon>
        <taxon>Bacteroidota</taxon>
        <taxon>Saprospiria</taxon>
        <taxon>Saprospirales</taxon>
        <taxon>Lewinellaceae</taxon>
        <taxon>Neolewinella</taxon>
    </lineage>
</organism>
<dbReference type="InterPro" id="IPR001405">
    <property type="entry name" value="UPF0758"/>
</dbReference>
<keyword evidence="4" id="KW-0862">Zinc</keyword>
<dbReference type="OrthoDB" id="9804482at2"/>
<evidence type="ECO:0000256" key="7">
    <source>
        <dbReference type="SAM" id="MobiDB-lite"/>
    </source>
</evidence>
<dbReference type="RefSeq" id="WP_090165722.1">
    <property type="nucleotide sequence ID" value="NZ_FOFB01000003.1"/>
</dbReference>
<evidence type="ECO:0000256" key="3">
    <source>
        <dbReference type="ARBA" id="ARBA00022801"/>
    </source>
</evidence>
<protein>
    <submittedName>
        <fullName evidence="9">DNA replication and repair protein RadC</fullName>
    </submittedName>
</protein>
<dbReference type="InParanoid" id="A0A1H9BPA1"/>
<keyword evidence="5" id="KW-0482">Metalloprotease</keyword>
<dbReference type="SUPFAM" id="SSF47781">
    <property type="entry name" value="RuvA domain 2-like"/>
    <property type="match status" value="1"/>
</dbReference>
<dbReference type="EMBL" id="FOFB01000003">
    <property type="protein sequence ID" value="SEP90725.1"/>
    <property type="molecule type" value="Genomic_DNA"/>
</dbReference>
<dbReference type="AlphaFoldDB" id="A0A1H9BPA1"/>
<evidence type="ECO:0000256" key="4">
    <source>
        <dbReference type="ARBA" id="ARBA00022833"/>
    </source>
</evidence>
<keyword evidence="2" id="KW-0479">Metal-binding</keyword>
<dbReference type="GO" id="GO:0006508">
    <property type="term" value="P:proteolysis"/>
    <property type="evidence" value="ECO:0007669"/>
    <property type="project" value="UniProtKB-KW"/>
</dbReference>
<reference evidence="10" key="1">
    <citation type="submission" date="2016-10" db="EMBL/GenBank/DDBJ databases">
        <authorList>
            <person name="Varghese N."/>
            <person name="Submissions S."/>
        </authorList>
    </citation>
    <scope>NUCLEOTIDE SEQUENCE [LARGE SCALE GENOMIC DNA]</scope>
    <source>
        <strain evidence="10">DSM 24740</strain>
    </source>
</reference>
<keyword evidence="10" id="KW-1185">Reference proteome</keyword>
<dbReference type="STRING" id="478744.SAMN05444359_103209"/>
<dbReference type="InterPro" id="IPR010994">
    <property type="entry name" value="RuvA_2-like"/>
</dbReference>
<evidence type="ECO:0000313" key="10">
    <source>
        <dbReference type="Proteomes" id="UP000199021"/>
    </source>
</evidence>
<gene>
    <name evidence="9" type="ORF">SAMN05444359_103209</name>
</gene>
<evidence type="ECO:0000259" key="8">
    <source>
        <dbReference type="PROSITE" id="PS50249"/>
    </source>
</evidence>
<proteinExistence type="inferred from homology"/>
<evidence type="ECO:0000256" key="1">
    <source>
        <dbReference type="ARBA" id="ARBA00022670"/>
    </source>
</evidence>
<dbReference type="GO" id="GO:0046872">
    <property type="term" value="F:metal ion binding"/>
    <property type="evidence" value="ECO:0007669"/>
    <property type="project" value="UniProtKB-KW"/>
</dbReference>
<comment type="similarity">
    <text evidence="6">Belongs to the UPF0758 family.</text>
</comment>
<dbReference type="InterPro" id="IPR046778">
    <property type="entry name" value="UPF0758_N"/>
</dbReference>
<name>A0A1H9BPA1_9BACT</name>
<dbReference type="PANTHER" id="PTHR30471">
    <property type="entry name" value="DNA REPAIR PROTEIN RADC"/>
    <property type="match status" value="1"/>
</dbReference>
<evidence type="ECO:0000256" key="6">
    <source>
        <dbReference type="RuleBase" id="RU003797"/>
    </source>
</evidence>
<evidence type="ECO:0000256" key="5">
    <source>
        <dbReference type="ARBA" id="ARBA00023049"/>
    </source>
</evidence>
<dbReference type="NCBIfam" id="NF000642">
    <property type="entry name" value="PRK00024.1"/>
    <property type="match status" value="1"/>
</dbReference>
<dbReference type="InterPro" id="IPR025657">
    <property type="entry name" value="RadC_JAB"/>
</dbReference>
<feature type="compositionally biased region" description="Basic and acidic residues" evidence="7">
    <location>
        <begin position="12"/>
        <end position="27"/>
    </location>
</feature>
<dbReference type="PROSITE" id="PS01302">
    <property type="entry name" value="UPF0758"/>
    <property type="match status" value="1"/>
</dbReference>